<name>A0AAN8TW01_SOLBU</name>
<comment type="caution">
    <text evidence="1">The sequence shown here is derived from an EMBL/GenBank/DDBJ whole genome shotgun (WGS) entry which is preliminary data.</text>
</comment>
<proteinExistence type="predicted"/>
<dbReference type="EMBL" id="JBANQN010000004">
    <property type="protein sequence ID" value="KAK6792767.1"/>
    <property type="molecule type" value="Genomic_DNA"/>
</dbReference>
<keyword evidence="2" id="KW-1185">Reference proteome</keyword>
<organism evidence="1 2">
    <name type="scientific">Solanum bulbocastanum</name>
    <name type="common">Wild potato</name>
    <dbReference type="NCBI Taxonomy" id="147425"/>
    <lineage>
        <taxon>Eukaryota</taxon>
        <taxon>Viridiplantae</taxon>
        <taxon>Streptophyta</taxon>
        <taxon>Embryophyta</taxon>
        <taxon>Tracheophyta</taxon>
        <taxon>Spermatophyta</taxon>
        <taxon>Magnoliopsida</taxon>
        <taxon>eudicotyledons</taxon>
        <taxon>Gunneridae</taxon>
        <taxon>Pentapetalae</taxon>
        <taxon>asterids</taxon>
        <taxon>lamiids</taxon>
        <taxon>Solanales</taxon>
        <taxon>Solanaceae</taxon>
        <taxon>Solanoideae</taxon>
        <taxon>Solaneae</taxon>
        <taxon>Solanum</taxon>
    </lineage>
</organism>
<evidence type="ECO:0000313" key="2">
    <source>
        <dbReference type="Proteomes" id="UP001371456"/>
    </source>
</evidence>
<dbReference type="Proteomes" id="UP001371456">
    <property type="component" value="Unassembled WGS sequence"/>
</dbReference>
<gene>
    <name evidence="1" type="ORF">RDI58_011848</name>
</gene>
<accession>A0AAN8TW01</accession>
<dbReference type="AlphaFoldDB" id="A0AAN8TW01"/>
<evidence type="ECO:0000313" key="1">
    <source>
        <dbReference type="EMBL" id="KAK6792767.1"/>
    </source>
</evidence>
<protein>
    <submittedName>
        <fullName evidence="1">Uncharacterized protein</fullName>
    </submittedName>
</protein>
<sequence length="36" mass="4248">MLVLLYNHCWCSAHIETISSLPHLYYNIFVLVVLLE</sequence>
<reference evidence="1 2" key="1">
    <citation type="submission" date="2024-02" db="EMBL/GenBank/DDBJ databases">
        <title>de novo genome assembly of Solanum bulbocastanum strain 11H21.</title>
        <authorList>
            <person name="Hosaka A.J."/>
        </authorList>
    </citation>
    <scope>NUCLEOTIDE SEQUENCE [LARGE SCALE GENOMIC DNA]</scope>
    <source>
        <tissue evidence="1">Young leaves</tissue>
    </source>
</reference>